<comment type="catalytic activity">
    <reaction evidence="8">
        <text>L-threonyl-[protein] + ATP = O-phospho-L-threonyl-[protein] + ADP + H(+)</text>
        <dbReference type="Rhea" id="RHEA:46608"/>
        <dbReference type="Rhea" id="RHEA-COMP:11060"/>
        <dbReference type="Rhea" id="RHEA-COMP:11605"/>
        <dbReference type="ChEBI" id="CHEBI:15378"/>
        <dbReference type="ChEBI" id="CHEBI:30013"/>
        <dbReference type="ChEBI" id="CHEBI:30616"/>
        <dbReference type="ChEBI" id="CHEBI:61977"/>
        <dbReference type="ChEBI" id="CHEBI:456216"/>
        <dbReference type="EC" id="2.7.11.1"/>
    </reaction>
</comment>
<sequence length="363" mass="41143">MFSIAKHFLTSAWAILRRYMISQCAFIWNLLPGILTGNVEKPSLIMEAKKQPQQQQQRRSKTACTEGPRQITYVPIPGPWRREEKPNWPDSAFQIPAEVPDGTIYYITKGRYIGQESTAHIELLPSGHIVKYPKSNPYYPKEEEDNRERIRSEAAVYERLKNTPCVPRLVDWDSESCCLTLEHMEKGSLEAYVRELAEAKHGDVPAQVRRRWAVQAARAVEALHAAMIIHCDVTPRNFLLNAHLDLHIADFAGCSISGSPSLIAPGARYQPPRWSWKRKAMQEDDVFALGSVLYFIMVGTEPYADLEEETVHDLFQRSKFPKVDGLACGEIIQGCWDGTLSTAVRVVDALNSLDWEANTKQSC</sequence>
<evidence type="ECO:0000313" key="11">
    <source>
        <dbReference type="EMBL" id="KJZ69933.1"/>
    </source>
</evidence>
<evidence type="ECO:0000259" key="10">
    <source>
        <dbReference type="PROSITE" id="PS50011"/>
    </source>
</evidence>
<dbReference type="Pfam" id="PF00069">
    <property type="entry name" value="Pkinase"/>
    <property type="match status" value="1"/>
</dbReference>
<proteinExistence type="predicted"/>
<evidence type="ECO:0000256" key="3">
    <source>
        <dbReference type="ARBA" id="ARBA00012513"/>
    </source>
</evidence>
<evidence type="ECO:0000256" key="8">
    <source>
        <dbReference type="ARBA" id="ARBA00047899"/>
    </source>
</evidence>
<evidence type="ECO:0000256" key="5">
    <source>
        <dbReference type="ARBA" id="ARBA00019973"/>
    </source>
</evidence>
<accession>A0A0F7ZRN7</accession>
<dbReference type="SUPFAM" id="SSF56112">
    <property type="entry name" value="Protein kinase-like (PK-like)"/>
    <property type="match status" value="1"/>
</dbReference>
<dbReference type="GO" id="GO:0004674">
    <property type="term" value="F:protein serine/threonine kinase activity"/>
    <property type="evidence" value="ECO:0007669"/>
    <property type="project" value="UniProtKB-EC"/>
</dbReference>
<dbReference type="EMBL" id="KQ030664">
    <property type="protein sequence ID" value="KJZ69933.1"/>
    <property type="molecule type" value="Genomic_DNA"/>
</dbReference>
<dbReference type="GO" id="GO:0005524">
    <property type="term" value="F:ATP binding"/>
    <property type="evidence" value="ECO:0007669"/>
    <property type="project" value="InterPro"/>
</dbReference>
<dbReference type="Gene3D" id="1.10.510.10">
    <property type="entry name" value="Transferase(Phosphotransferase) domain 1"/>
    <property type="match status" value="1"/>
</dbReference>
<dbReference type="PROSITE" id="PS00109">
    <property type="entry name" value="PROTEIN_KINASE_TYR"/>
    <property type="match status" value="1"/>
</dbReference>
<feature type="domain" description="Protein kinase" evidence="10">
    <location>
        <begin position="93"/>
        <end position="363"/>
    </location>
</feature>
<dbReference type="InterPro" id="IPR051681">
    <property type="entry name" value="Ser/Thr_Kinases-Pseudokinases"/>
</dbReference>
<comment type="subunit">
    <text evidence="2">Component of the EKC/KEOPS complex composed of at least BUD32, CGI121, GON7, KAE1 and PCC1; the whole complex dimerizes.</text>
</comment>
<evidence type="ECO:0000256" key="6">
    <source>
        <dbReference type="ARBA" id="ARBA00030980"/>
    </source>
</evidence>
<organism evidence="11 12">
    <name type="scientific">Hirsutella minnesotensis 3608</name>
    <dbReference type="NCBI Taxonomy" id="1043627"/>
    <lineage>
        <taxon>Eukaryota</taxon>
        <taxon>Fungi</taxon>
        <taxon>Dikarya</taxon>
        <taxon>Ascomycota</taxon>
        <taxon>Pezizomycotina</taxon>
        <taxon>Sordariomycetes</taxon>
        <taxon>Hypocreomycetidae</taxon>
        <taxon>Hypocreales</taxon>
        <taxon>Ophiocordycipitaceae</taxon>
        <taxon>Hirsutella</taxon>
    </lineage>
</organism>
<dbReference type="AlphaFoldDB" id="A0A0F7ZRN7"/>
<reference evidence="11 12" key="1">
    <citation type="journal article" date="2014" name="Genome Biol. Evol.">
        <title>Comparative genomics and transcriptomics analyses reveal divergent lifestyle features of nematode endoparasitic fungus Hirsutella minnesotensis.</title>
        <authorList>
            <person name="Lai Y."/>
            <person name="Liu K."/>
            <person name="Zhang X."/>
            <person name="Zhang X."/>
            <person name="Li K."/>
            <person name="Wang N."/>
            <person name="Shu C."/>
            <person name="Wu Y."/>
            <person name="Wang C."/>
            <person name="Bushley K.E."/>
            <person name="Xiang M."/>
            <person name="Liu X."/>
        </authorList>
    </citation>
    <scope>NUCLEOTIDE SEQUENCE [LARGE SCALE GENOMIC DNA]</scope>
    <source>
        <strain evidence="11 12">3608</strain>
    </source>
</reference>
<protein>
    <recommendedName>
        <fullName evidence="5">EKC/KEOPS complex subunit BUD32</fullName>
        <ecNumber evidence="3">2.7.11.1</ecNumber>
    </recommendedName>
    <alternativeName>
        <fullName evidence="6 7">Atypical Serine/threonine protein kinase BUD32</fullName>
    </alternativeName>
    <alternativeName>
        <fullName evidence="4">EKC/KEOPS complex subunit bud32</fullName>
    </alternativeName>
</protein>
<gene>
    <name evidence="11" type="ORF">HIM_10671</name>
</gene>
<dbReference type="OrthoDB" id="1668230at2759"/>
<dbReference type="PANTHER" id="PTHR44329">
    <property type="entry name" value="SERINE/THREONINE-PROTEIN KINASE TNNI3K-RELATED"/>
    <property type="match status" value="1"/>
</dbReference>
<evidence type="ECO:0000256" key="1">
    <source>
        <dbReference type="ARBA" id="ARBA00003747"/>
    </source>
</evidence>
<dbReference type="Proteomes" id="UP000054481">
    <property type="component" value="Unassembled WGS sequence"/>
</dbReference>
<evidence type="ECO:0000256" key="4">
    <source>
        <dbReference type="ARBA" id="ARBA00013948"/>
    </source>
</evidence>
<dbReference type="PROSITE" id="PS50011">
    <property type="entry name" value="PROTEIN_KINASE_DOM"/>
    <property type="match status" value="1"/>
</dbReference>
<comment type="function">
    <text evidence="1">Component of the EKC/KEOPS complex that is required for the formation of a threonylcarbamoyl group on adenosine at position 37 (t(6)A37) in tRNAs that read codons beginning with adenine. The complex is probably involved in the transfer of the threonylcarbamoyl moiety of threonylcarbamoyl-AMP (TC-AMP) to the N6 group of A37. BUD32 has ATPase activity in the context of the EKC/KEOPS complex and likely plays a supporting role to the catalytic subunit KAE1. The EKC/KEOPS complex also promotes both telomere uncapping and telomere elongation. The complex is required for efficient recruitment of transcriptional coactivators.</text>
</comment>
<name>A0A0F7ZRN7_9HYPO</name>
<evidence type="ECO:0000256" key="9">
    <source>
        <dbReference type="ARBA" id="ARBA00048679"/>
    </source>
</evidence>
<evidence type="ECO:0000256" key="7">
    <source>
        <dbReference type="ARBA" id="ARBA00033194"/>
    </source>
</evidence>
<dbReference type="CDD" id="cd00180">
    <property type="entry name" value="PKc"/>
    <property type="match status" value="1"/>
</dbReference>
<dbReference type="EC" id="2.7.11.1" evidence="3"/>
<comment type="catalytic activity">
    <reaction evidence="9">
        <text>L-seryl-[protein] + ATP = O-phospho-L-seryl-[protein] + ADP + H(+)</text>
        <dbReference type="Rhea" id="RHEA:17989"/>
        <dbReference type="Rhea" id="RHEA-COMP:9863"/>
        <dbReference type="Rhea" id="RHEA-COMP:11604"/>
        <dbReference type="ChEBI" id="CHEBI:15378"/>
        <dbReference type="ChEBI" id="CHEBI:29999"/>
        <dbReference type="ChEBI" id="CHEBI:30616"/>
        <dbReference type="ChEBI" id="CHEBI:83421"/>
        <dbReference type="ChEBI" id="CHEBI:456216"/>
        <dbReference type="EC" id="2.7.11.1"/>
    </reaction>
</comment>
<dbReference type="InterPro" id="IPR000719">
    <property type="entry name" value="Prot_kinase_dom"/>
</dbReference>
<keyword evidence="12" id="KW-1185">Reference proteome</keyword>
<dbReference type="InterPro" id="IPR008266">
    <property type="entry name" value="Tyr_kinase_AS"/>
</dbReference>
<dbReference type="InterPro" id="IPR011009">
    <property type="entry name" value="Kinase-like_dom_sf"/>
</dbReference>
<evidence type="ECO:0000313" key="12">
    <source>
        <dbReference type="Proteomes" id="UP000054481"/>
    </source>
</evidence>
<evidence type="ECO:0000256" key="2">
    <source>
        <dbReference type="ARBA" id="ARBA00011534"/>
    </source>
</evidence>